<protein>
    <submittedName>
        <fullName evidence="3">Porin</fullName>
    </submittedName>
</protein>
<name>A0A9X2LB75_9PROT</name>
<proteinExistence type="predicted"/>
<keyword evidence="1" id="KW-0732">Signal</keyword>
<evidence type="ECO:0000256" key="1">
    <source>
        <dbReference type="SAM" id="SignalP"/>
    </source>
</evidence>
<organism evidence="3 4">
    <name type="scientific">Parvularcula maris</name>
    <dbReference type="NCBI Taxonomy" id="2965077"/>
    <lineage>
        <taxon>Bacteria</taxon>
        <taxon>Pseudomonadati</taxon>
        <taxon>Pseudomonadota</taxon>
        <taxon>Alphaproteobacteria</taxon>
        <taxon>Parvularculales</taxon>
        <taxon>Parvularculaceae</taxon>
        <taxon>Parvularcula</taxon>
    </lineage>
</organism>
<dbReference type="Pfam" id="PF13609">
    <property type="entry name" value="Porin_4"/>
    <property type="match status" value="1"/>
</dbReference>
<gene>
    <name evidence="3" type="ORF">NOG11_12915</name>
</gene>
<dbReference type="Gene3D" id="2.40.160.10">
    <property type="entry name" value="Porin"/>
    <property type="match status" value="1"/>
</dbReference>
<keyword evidence="4" id="KW-1185">Reference proteome</keyword>
<feature type="signal peptide" evidence="1">
    <location>
        <begin position="1"/>
        <end position="18"/>
    </location>
</feature>
<accession>A0A9X2LB75</accession>
<evidence type="ECO:0000259" key="2">
    <source>
        <dbReference type="Pfam" id="PF13609"/>
    </source>
</evidence>
<comment type="caution">
    <text evidence="3">The sequence shown here is derived from an EMBL/GenBank/DDBJ whole genome shotgun (WGS) entry which is preliminary data.</text>
</comment>
<evidence type="ECO:0000313" key="3">
    <source>
        <dbReference type="EMBL" id="MCQ8186283.1"/>
    </source>
</evidence>
<dbReference type="InterPro" id="IPR033900">
    <property type="entry name" value="Gram_neg_porin_domain"/>
</dbReference>
<evidence type="ECO:0000313" key="4">
    <source>
        <dbReference type="Proteomes" id="UP001142610"/>
    </source>
</evidence>
<feature type="domain" description="Porin" evidence="2">
    <location>
        <begin position="6"/>
        <end position="386"/>
    </location>
</feature>
<dbReference type="GO" id="GO:0016020">
    <property type="term" value="C:membrane"/>
    <property type="evidence" value="ECO:0007669"/>
    <property type="project" value="InterPro"/>
</dbReference>
<sequence>MRALLASTVLLAASSAFAQDDPIVVEGDLVATTGLADDELVGDVDARLSVRGTTFTASGLELGAEAGIRFDEDRLDRQVLGGRYSSLGAGGTRGFSLDGSDLFVDRAFLFARGGFGSLSVGAHEGAAAKLAVTSPNIFRALGVNDWRADPTGLNDVHTVNDFSGSAAKITYMPPAGLFGGVIGNLQLGISYAPQFRTCGIEECAPEGGFAVSPDGRVLLQEQRWRDVSEAALYYENGFRLGGDRLSFGLGASFVHADEENGDASIQEILLDDYQAVSLGLNVAYGDLTIGGSVKTTNTGIDEDVAGPSDYLAFDAGITYTAGDWRMMLGYGQADAERDASLLIGPQLNVDLPFALDRKTQTTQAGVAYVLGRGITLGAAAQFVDSDRPGLLGGQEDTTAVMLESSIRF</sequence>
<dbReference type="Proteomes" id="UP001142610">
    <property type="component" value="Unassembled WGS sequence"/>
</dbReference>
<reference evidence="3" key="1">
    <citation type="submission" date="2022-07" db="EMBL/GenBank/DDBJ databases">
        <title>Parvularcula maris sp. nov., an algicidal bacterium isolated from seawater.</title>
        <authorList>
            <person name="Li F."/>
        </authorList>
    </citation>
    <scope>NUCLEOTIDE SEQUENCE</scope>
    <source>
        <strain evidence="3">BGMRC 0090</strain>
    </source>
</reference>
<dbReference type="AlphaFoldDB" id="A0A9X2LB75"/>
<feature type="chain" id="PRO_5040788265" evidence="1">
    <location>
        <begin position="19"/>
        <end position="408"/>
    </location>
</feature>
<dbReference type="InterPro" id="IPR023614">
    <property type="entry name" value="Porin_dom_sf"/>
</dbReference>
<dbReference type="EMBL" id="JANIBC010000015">
    <property type="protein sequence ID" value="MCQ8186283.1"/>
    <property type="molecule type" value="Genomic_DNA"/>
</dbReference>
<dbReference type="GO" id="GO:0015288">
    <property type="term" value="F:porin activity"/>
    <property type="evidence" value="ECO:0007669"/>
    <property type="project" value="InterPro"/>
</dbReference>
<dbReference type="SUPFAM" id="SSF56935">
    <property type="entry name" value="Porins"/>
    <property type="match status" value="1"/>
</dbReference>